<feature type="compositionally biased region" description="Polar residues" evidence="1">
    <location>
        <begin position="59"/>
        <end position="69"/>
    </location>
</feature>
<feature type="compositionally biased region" description="Polar residues" evidence="1">
    <location>
        <begin position="265"/>
        <end position="284"/>
    </location>
</feature>
<organism evidence="2 3">
    <name type="scientific">Hydnomerulius pinastri MD-312</name>
    <dbReference type="NCBI Taxonomy" id="994086"/>
    <lineage>
        <taxon>Eukaryota</taxon>
        <taxon>Fungi</taxon>
        <taxon>Dikarya</taxon>
        <taxon>Basidiomycota</taxon>
        <taxon>Agaricomycotina</taxon>
        <taxon>Agaricomycetes</taxon>
        <taxon>Agaricomycetidae</taxon>
        <taxon>Boletales</taxon>
        <taxon>Boletales incertae sedis</taxon>
        <taxon>Leucogyrophana</taxon>
    </lineage>
</organism>
<feature type="compositionally biased region" description="Basic residues" evidence="1">
    <location>
        <begin position="373"/>
        <end position="382"/>
    </location>
</feature>
<dbReference type="OrthoDB" id="2800032at2759"/>
<protein>
    <submittedName>
        <fullName evidence="2">Unplaced genomic scaffold scaffold_13, whole genome shotgun sequence</fullName>
    </submittedName>
</protein>
<evidence type="ECO:0000313" key="2">
    <source>
        <dbReference type="EMBL" id="KIJ64214.1"/>
    </source>
</evidence>
<feature type="compositionally biased region" description="Basic residues" evidence="1">
    <location>
        <begin position="306"/>
        <end position="317"/>
    </location>
</feature>
<feature type="region of interest" description="Disordered" evidence="1">
    <location>
        <begin position="357"/>
        <end position="387"/>
    </location>
</feature>
<reference evidence="2 3" key="1">
    <citation type="submission" date="2014-04" db="EMBL/GenBank/DDBJ databases">
        <title>Evolutionary Origins and Diversification of the Mycorrhizal Mutualists.</title>
        <authorList>
            <consortium name="DOE Joint Genome Institute"/>
            <consortium name="Mycorrhizal Genomics Consortium"/>
            <person name="Kohler A."/>
            <person name="Kuo A."/>
            <person name="Nagy L.G."/>
            <person name="Floudas D."/>
            <person name="Copeland A."/>
            <person name="Barry K.W."/>
            <person name="Cichocki N."/>
            <person name="Veneault-Fourrey C."/>
            <person name="LaButti K."/>
            <person name="Lindquist E.A."/>
            <person name="Lipzen A."/>
            <person name="Lundell T."/>
            <person name="Morin E."/>
            <person name="Murat C."/>
            <person name="Riley R."/>
            <person name="Ohm R."/>
            <person name="Sun H."/>
            <person name="Tunlid A."/>
            <person name="Henrissat B."/>
            <person name="Grigoriev I.V."/>
            <person name="Hibbett D.S."/>
            <person name="Martin F."/>
        </authorList>
    </citation>
    <scope>NUCLEOTIDE SEQUENCE [LARGE SCALE GENOMIC DNA]</scope>
    <source>
        <strain evidence="2 3">MD-312</strain>
    </source>
</reference>
<feature type="compositionally biased region" description="Pro residues" evidence="1">
    <location>
        <begin position="36"/>
        <end position="50"/>
    </location>
</feature>
<dbReference type="Proteomes" id="UP000053820">
    <property type="component" value="Unassembled WGS sequence"/>
</dbReference>
<dbReference type="HOGENOM" id="CLU_491830_0_0_1"/>
<feature type="region of interest" description="Disordered" evidence="1">
    <location>
        <begin position="154"/>
        <end position="331"/>
    </location>
</feature>
<dbReference type="AlphaFoldDB" id="A0A0C9VFF4"/>
<feature type="region of interest" description="Disordered" evidence="1">
    <location>
        <begin position="1"/>
        <end position="122"/>
    </location>
</feature>
<feature type="compositionally biased region" description="Acidic residues" evidence="1">
    <location>
        <begin position="158"/>
        <end position="167"/>
    </location>
</feature>
<proteinExistence type="predicted"/>
<feature type="compositionally biased region" description="Basic and acidic residues" evidence="1">
    <location>
        <begin position="98"/>
        <end position="111"/>
    </location>
</feature>
<name>A0A0C9VFF4_9AGAM</name>
<feature type="compositionally biased region" description="Basic and acidic residues" evidence="1">
    <location>
        <begin position="13"/>
        <end position="35"/>
    </location>
</feature>
<feature type="compositionally biased region" description="Acidic residues" evidence="1">
    <location>
        <begin position="175"/>
        <end position="195"/>
    </location>
</feature>
<gene>
    <name evidence="2" type="ORF">HYDPIDRAFT_167958</name>
</gene>
<evidence type="ECO:0000313" key="3">
    <source>
        <dbReference type="Proteomes" id="UP000053820"/>
    </source>
</evidence>
<evidence type="ECO:0000256" key="1">
    <source>
        <dbReference type="SAM" id="MobiDB-lite"/>
    </source>
</evidence>
<dbReference type="EMBL" id="KN839847">
    <property type="protein sequence ID" value="KIJ64214.1"/>
    <property type="molecule type" value="Genomic_DNA"/>
</dbReference>
<accession>A0A0C9VFF4</accession>
<keyword evidence="3" id="KW-1185">Reference proteome</keyword>
<sequence length="661" mass="72634">MAPSKKRTSSALTKDDEEARRTSSDKAHPPKRLKEPSPPPSSHDPSPSPDSPSAYDDTFPSTQPPTQRYSTRKKTVDLGQFGLKKRTQSEISAGAQRKRAEKDAADTEKAAASKAKMQRQKVGIGRLKELEAEKLREYAEDELLMHSKAAMTYRCGDAMEEDDDLDDPPVQSDPSSEEFQPEEDVDDDENEESECLSEGKRHEKSSHLTAAEKRRIRAQNTRALIAAEGSQTPTPQPKRASTGKSKANTHVGLLPDWRTKLQARGSATNEAPTPQLNLPSSKDVNPTWKARIQNPSTPFPAGSNGRMRKPTASHSKRTTKDSDEEIGGFRDEDVASRRGAVSNVGLTRRNQIVQVLESDNEENEAKSVNTLSKKPRATRKPKSVVDPDKSISADVLPDWIEPFFWSAIMPTLREVYGGLSDPWDLNQNDSDFFTSALQQSVDAACPRQHYKAVKGDPVYRVARQQMYEWQRDFMKAALKAVRDGILEQCGKQASPGDIKQYVTEALAADGEAYNGVPEGKTTRRPYYSPYILKTLAGAHLVNIQGSRCEDAVYPVGALALSMSAVQLSFRTFTQGFSKVTAGALTLGYTGGLGFAQLLEKKSRFDGVIDAALAFVHEPKVHKKGNSLGLQPVQLVVYSSPPGSPTAEWVHSSLIAVLALYP</sequence>